<organism evidence="1 2">
    <name type="scientific">Brachionus plicatilis</name>
    <name type="common">Marine rotifer</name>
    <name type="synonym">Brachionus muelleri</name>
    <dbReference type="NCBI Taxonomy" id="10195"/>
    <lineage>
        <taxon>Eukaryota</taxon>
        <taxon>Metazoa</taxon>
        <taxon>Spiralia</taxon>
        <taxon>Gnathifera</taxon>
        <taxon>Rotifera</taxon>
        <taxon>Eurotatoria</taxon>
        <taxon>Monogononta</taxon>
        <taxon>Pseudotrocha</taxon>
        <taxon>Ploima</taxon>
        <taxon>Brachionidae</taxon>
        <taxon>Brachionus</taxon>
    </lineage>
</organism>
<proteinExistence type="predicted"/>
<dbReference type="Proteomes" id="UP000276133">
    <property type="component" value="Unassembled WGS sequence"/>
</dbReference>
<gene>
    <name evidence="1" type="ORF">BpHYR1_022469</name>
</gene>
<name>A0A3M7PU24_BRAPC</name>
<protein>
    <submittedName>
        <fullName evidence="1">Uncharacterized protein</fullName>
    </submittedName>
</protein>
<dbReference type="AlphaFoldDB" id="A0A3M7PU24"/>
<accession>A0A3M7PU24</accession>
<reference evidence="1 2" key="1">
    <citation type="journal article" date="2018" name="Sci. Rep.">
        <title>Genomic signatures of local adaptation to the degree of environmental predictability in rotifers.</title>
        <authorList>
            <person name="Franch-Gras L."/>
            <person name="Hahn C."/>
            <person name="Garcia-Roger E.M."/>
            <person name="Carmona M.J."/>
            <person name="Serra M."/>
            <person name="Gomez A."/>
        </authorList>
    </citation>
    <scope>NUCLEOTIDE SEQUENCE [LARGE SCALE GENOMIC DNA]</scope>
    <source>
        <strain evidence="1">HYR1</strain>
    </source>
</reference>
<dbReference type="EMBL" id="REGN01008795">
    <property type="protein sequence ID" value="RNA02662.1"/>
    <property type="molecule type" value="Genomic_DNA"/>
</dbReference>
<evidence type="ECO:0000313" key="2">
    <source>
        <dbReference type="Proteomes" id="UP000276133"/>
    </source>
</evidence>
<evidence type="ECO:0000313" key="1">
    <source>
        <dbReference type="EMBL" id="RNA02662.1"/>
    </source>
</evidence>
<keyword evidence="2" id="KW-1185">Reference proteome</keyword>
<sequence length="99" mass="11888">MNNAECTPSKLCYFKSIIFCRLFQILPLDLTNHLKKLNEKYQKKYCNKVQHTLLHLFYKKLNFSFLFFVIKKDAKKYVAQCCILVLDFRDLSQEINKTI</sequence>
<comment type="caution">
    <text evidence="1">The sequence shown here is derived from an EMBL/GenBank/DDBJ whole genome shotgun (WGS) entry which is preliminary data.</text>
</comment>